<evidence type="ECO:0008006" key="3">
    <source>
        <dbReference type="Google" id="ProtNLM"/>
    </source>
</evidence>
<dbReference type="EMBL" id="BARV01013293">
    <property type="protein sequence ID" value="GAI13742.1"/>
    <property type="molecule type" value="Genomic_DNA"/>
</dbReference>
<dbReference type="AlphaFoldDB" id="X1L321"/>
<evidence type="ECO:0000313" key="2">
    <source>
        <dbReference type="EMBL" id="GAI13742.1"/>
    </source>
</evidence>
<evidence type="ECO:0000256" key="1">
    <source>
        <dbReference type="SAM" id="MobiDB-lite"/>
    </source>
</evidence>
<gene>
    <name evidence="2" type="ORF">S06H3_24100</name>
</gene>
<dbReference type="SUPFAM" id="SSF88874">
    <property type="entry name" value="Receptor-binding domain of short tail fibre protein gp12"/>
    <property type="match status" value="1"/>
</dbReference>
<feature type="non-terminal residue" evidence="2">
    <location>
        <position position="123"/>
    </location>
</feature>
<protein>
    <recommendedName>
        <fullName evidence="3">Phage tail collar domain-containing protein</fullName>
    </recommendedName>
</protein>
<sequence length="123" mass="13088">MVDPPYRVKNMMPGMIMLWHGTPDNVPSGWHLCDGTVGTPNLLNKFVPCAGDTYDPHEEGGADSQTHDFTGAGHVHGIPQEAGCPGAGPHPCLTTLDTDSEVAAGTTDASDNRPQYHALCYIM</sequence>
<reference evidence="2" key="1">
    <citation type="journal article" date="2014" name="Front. Microbiol.">
        <title>High frequency of phylogenetically diverse reductive dehalogenase-homologous genes in deep subseafloor sedimentary metagenomes.</title>
        <authorList>
            <person name="Kawai M."/>
            <person name="Futagami T."/>
            <person name="Toyoda A."/>
            <person name="Takaki Y."/>
            <person name="Nishi S."/>
            <person name="Hori S."/>
            <person name="Arai W."/>
            <person name="Tsubouchi T."/>
            <person name="Morono Y."/>
            <person name="Uchiyama I."/>
            <person name="Ito T."/>
            <person name="Fujiyama A."/>
            <person name="Inagaki F."/>
            <person name="Takami H."/>
        </authorList>
    </citation>
    <scope>NUCLEOTIDE SEQUENCE</scope>
    <source>
        <strain evidence="2">Expedition CK06-06</strain>
    </source>
</reference>
<comment type="caution">
    <text evidence="2">The sequence shown here is derived from an EMBL/GenBank/DDBJ whole genome shotgun (WGS) entry which is preliminary data.</text>
</comment>
<dbReference type="CDD" id="cd22641">
    <property type="entry name" value="C24-like"/>
    <property type="match status" value="1"/>
</dbReference>
<organism evidence="2">
    <name type="scientific">marine sediment metagenome</name>
    <dbReference type="NCBI Taxonomy" id="412755"/>
    <lineage>
        <taxon>unclassified sequences</taxon>
        <taxon>metagenomes</taxon>
        <taxon>ecological metagenomes</taxon>
    </lineage>
</organism>
<feature type="region of interest" description="Disordered" evidence="1">
    <location>
        <begin position="57"/>
        <end position="92"/>
    </location>
</feature>
<name>X1L321_9ZZZZ</name>
<accession>X1L321</accession>
<proteinExistence type="predicted"/>